<gene>
    <name evidence="1" type="primary">AlNc14C35G3132</name>
    <name evidence="1" type="ORF">ALNC14_036040</name>
</gene>
<accession>F0W8K6</accession>
<sequence length="98" mass="11075">MASFKATVNKRAICHSILCTRFIPTATWASVLYAQTFERIPDSTILVCTFCEFRNNPPTPHFRASFSNGLPLHFIFLRQSTIMGSTAAILELFDRDSD</sequence>
<evidence type="ECO:0000313" key="1">
    <source>
        <dbReference type="EMBL" id="CCA17461.1"/>
    </source>
</evidence>
<dbReference type="EMBL" id="FR824080">
    <property type="protein sequence ID" value="CCA17461.1"/>
    <property type="molecule type" value="Genomic_DNA"/>
</dbReference>
<proteinExistence type="predicted"/>
<reference evidence="1" key="2">
    <citation type="submission" date="2011-02" db="EMBL/GenBank/DDBJ databases">
        <authorList>
            <person name="MacLean D."/>
        </authorList>
    </citation>
    <scope>NUCLEOTIDE SEQUENCE</scope>
</reference>
<protein>
    <submittedName>
        <fullName evidence="1">AlNc14C35G3132 protein</fullName>
    </submittedName>
</protein>
<reference evidence="1" key="1">
    <citation type="journal article" date="2011" name="PLoS Biol.">
        <title>Gene gain and loss during evolution of obligate parasitism in the white rust pathogen of Arabidopsis thaliana.</title>
        <authorList>
            <person name="Kemen E."/>
            <person name="Gardiner A."/>
            <person name="Schultz-Larsen T."/>
            <person name="Kemen A.C."/>
            <person name="Balmuth A.L."/>
            <person name="Robert-Seilaniantz A."/>
            <person name="Bailey K."/>
            <person name="Holub E."/>
            <person name="Studholme D.J."/>
            <person name="Maclean D."/>
            <person name="Jones J.D."/>
        </authorList>
    </citation>
    <scope>NUCLEOTIDE SEQUENCE</scope>
</reference>
<dbReference type="AlphaFoldDB" id="F0W8K6"/>
<name>F0W8K6_9STRA</name>
<organism evidence="1">
    <name type="scientific">Albugo laibachii Nc14</name>
    <dbReference type="NCBI Taxonomy" id="890382"/>
    <lineage>
        <taxon>Eukaryota</taxon>
        <taxon>Sar</taxon>
        <taxon>Stramenopiles</taxon>
        <taxon>Oomycota</taxon>
        <taxon>Peronosporomycetes</taxon>
        <taxon>Albuginales</taxon>
        <taxon>Albuginaceae</taxon>
        <taxon>Albugo</taxon>
    </lineage>
</organism>
<dbReference type="HOGENOM" id="CLU_2337892_0_0_1"/>